<keyword evidence="2" id="KW-1185">Reference proteome</keyword>
<accession>A0ABS2NXR7</accession>
<dbReference type="RefSeq" id="WP_204414479.1">
    <property type="nucleotide sequence ID" value="NZ_JAFBED010000002.1"/>
</dbReference>
<sequence length="80" mass="8844">MVNPNSNQIGTAWQGTHVVLIRCNYLTNQVLSITKSDHAPSEPASISCAETLSRFISIGYTVIGGYPLNQSDIQYLLIYR</sequence>
<evidence type="ECO:0000313" key="2">
    <source>
        <dbReference type="Proteomes" id="UP000737402"/>
    </source>
</evidence>
<evidence type="ECO:0000313" key="1">
    <source>
        <dbReference type="EMBL" id="MBM7619446.1"/>
    </source>
</evidence>
<name>A0ABS2NXR7_9BACI</name>
<dbReference type="Proteomes" id="UP000737402">
    <property type="component" value="Unassembled WGS sequence"/>
</dbReference>
<comment type="caution">
    <text evidence="1">The sequence shown here is derived from an EMBL/GenBank/DDBJ whole genome shotgun (WGS) entry which is preliminary data.</text>
</comment>
<reference evidence="1 2" key="1">
    <citation type="submission" date="2021-01" db="EMBL/GenBank/DDBJ databases">
        <title>Genomic Encyclopedia of Type Strains, Phase IV (KMG-IV): sequencing the most valuable type-strain genomes for metagenomic binning, comparative biology and taxonomic classification.</title>
        <authorList>
            <person name="Goeker M."/>
        </authorList>
    </citation>
    <scope>NUCLEOTIDE SEQUENCE [LARGE SCALE GENOMIC DNA]</scope>
    <source>
        <strain evidence="1 2">DSM 25879</strain>
    </source>
</reference>
<proteinExistence type="predicted"/>
<gene>
    <name evidence="1" type="ORF">JOC95_001295</name>
</gene>
<protein>
    <submittedName>
        <fullName evidence="1">Uncharacterized protein</fullName>
    </submittedName>
</protein>
<dbReference type="EMBL" id="JAFBED010000002">
    <property type="protein sequence ID" value="MBM7619446.1"/>
    <property type="molecule type" value="Genomic_DNA"/>
</dbReference>
<organism evidence="1 2">
    <name type="scientific">Sutcliffiella tianshenii</name>
    <dbReference type="NCBI Taxonomy" id="1463404"/>
    <lineage>
        <taxon>Bacteria</taxon>
        <taxon>Bacillati</taxon>
        <taxon>Bacillota</taxon>
        <taxon>Bacilli</taxon>
        <taxon>Bacillales</taxon>
        <taxon>Bacillaceae</taxon>
        <taxon>Sutcliffiella</taxon>
    </lineage>
</organism>